<evidence type="ECO:0000313" key="4">
    <source>
        <dbReference type="Proteomes" id="UP000746747"/>
    </source>
</evidence>
<dbReference type="Proteomes" id="UP000746747">
    <property type="component" value="Unassembled WGS sequence"/>
</dbReference>
<gene>
    <name evidence="3" type="ORF">CJOHNSTONI_LOCUS6820</name>
</gene>
<comment type="caution">
    <text evidence="3">The sequence shown here is derived from an EMBL/GenBank/DDBJ whole genome shotgun (WGS) entry which is preliminary data.</text>
</comment>
<dbReference type="Pfam" id="PF21712">
    <property type="entry name" value="RASSF8-10_RA"/>
    <property type="match status" value="1"/>
</dbReference>
<evidence type="ECO:0000256" key="1">
    <source>
        <dbReference type="SAM" id="Coils"/>
    </source>
</evidence>
<dbReference type="GO" id="GO:0007165">
    <property type="term" value="P:signal transduction"/>
    <property type="evidence" value="ECO:0007669"/>
    <property type="project" value="InterPro"/>
</dbReference>
<reference evidence="3" key="1">
    <citation type="submission" date="2021-09" db="EMBL/GenBank/DDBJ databases">
        <authorList>
            <consortium name="Pathogen Informatics"/>
        </authorList>
    </citation>
    <scope>NUCLEOTIDE SEQUENCE</scope>
</reference>
<dbReference type="InterPro" id="IPR029071">
    <property type="entry name" value="Ubiquitin-like_domsf"/>
</dbReference>
<protein>
    <recommendedName>
        <fullName evidence="2">Ras-associating domain-containing protein</fullName>
    </recommendedName>
</protein>
<dbReference type="OrthoDB" id="10051571at2759"/>
<evidence type="ECO:0000259" key="2">
    <source>
        <dbReference type="PROSITE" id="PS50200"/>
    </source>
</evidence>
<dbReference type="EMBL" id="CAKAEH010001503">
    <property type="protein sequence ID" value="CAG9536949.1"/>
    <property type="molecule type" value="Genomic_DNA"/>
</dbReference>
<proteinExistence type="predicted"/>
<keyword evidence="4" id="KW-1185">Reference proteome</keyword>
<dbReference type="PANTHER" id="PTHR15286:SF6">
    <property type="entry name" value="GH01133P"/>
    <property type="match status" value="1"/>
</dbReference>
<sequence length="362" mass="41272">MEIRVIVDGVERSVSGITDSTTCAQIIYALAHATGHKGRFVLIENFQNTERSLAPLDRPLEILRKWGIRSRYVTFLLKHLDEDPSSVASETYLVNNDDRLEYSDLEEPPFTSVDIPIPQSTHTCGDFEENCGVACPTAILPSTTEQLCRPVFQKVSSQTVTNERIRSRPPPPAYHQVIEQRFISLSRQNTPSSSLAPLQSANTSIDHQWRLTNCVTSQPINLDSSDVFTRKLSADSLEGLIQNQKQIIEQQKAYLARLDLAIDNDQQREVIQLRRQQENLRAVLSPLRKCDWPNRLQNERIELQKITASVSEFKQKLDAITNEIRLRTDEEHKLKCNILAMEEELKQLEDDVDIAILSENNN</sequence>
<feature type="domain" description="Ras-associating" evidence="2">
    <location>
        <begin position="1"/>
        <end position="82"/>
    </location>
</feature>
<dbReference type="InterPro" id="IPR033593">
    <property type="entry name" value="N-RASSF"/>
</dbReference>
<dbReference type="InterPro" id="IPR048945">
    <property type="entry name" value="RASSF8/10_RA"/>
</dbReference>
<name>A0A8J2M7D3_9BILA</name>
<keyword evidence="1" id="KW-0175">Coiled coil</keyword>
<evidence type="ECO:0000313" key="3">
    <source>
        <dbReference type="EMBL" id="CAG9536949.1"/>
    </source>
</evidence>
<accession>A0A8J2M7D3</accession>
<dbReference type="PROSITE" id="PS50200">
    <property type="entry name" value="RA"/>
    <property type="match status" value="1"/>
</dbReference>
<dbReference type="PANTHER" id="PTHR15286">
    <property type="entry name" value="RAS-ASSOCIATING DOMAIN CONTAINING PROTEIN"/>
    <property type="match status" value="1"/>
</dbReference>
<dbReference type="InterPro" id="IPR000159">
    <property type="entry name" value="RA_dom"/>
</dbReference>
<organism evidence="3 4">
    <name type="scientific">Cercopithifilaria johnstoni</name>
    <dbReference type="NCBI Taxonomy" id="2874296"/>
    <lineage>
        <taxon>Eukaryota</taxon>
        <taxon>Metazoa</taxon>
        <taxon>Ecdysozoa</taxon>
        <taxon>Nematoda</taxon>
        <taxon>Chromadorea</taxon>
        <taxon>Rhabditida</taxon>
        <taxon>Spirurina</taxon>
        <taxon>Spiruromorpha</taxon>
        <taxon>Filarioidea</taxon>
        <taxon>Onchocercidae</taxon>
        <taxon>Cercopithifilaria</taxon>
    </lineage>
</organism>
<feature type="coiled-coil region" evidence="1">
    <location>
        <begin position="296"/>
        <end position="358"/>
    </location>
</feature>
<dbReference type="Gene3D" id="3.10.20.90">
    <property type="entry name" value="Phosphatidylinositol 3-kinase Catalytic Subunit, Chain A, domain 1"/>
    <property type="match status" value="1"/>
</dbReference>
<dbReference type="SUPFAM" id="SSF54236">
    <property type="entry name" value="Ubiquitin-like"/>
    <property type="match status" value="1"/>
</dbReference>
<dbReference type="AlphaFoldDB" id="A0A8J2M7D3"/>